<evidence type="ECO:0000313" key="3">
    <source>
        <dbReference type="EMBL" id="CAE7306956.1"/>
    </source>
</evidence>
<dbReference type="Proteomes" id="UP000604046">
    <property type="component" value="Unassembled WGS sequence"/>
</dbReference>
<keyword evidence="4" id="KW-1185">Reference proteome</keyword>
<protein>
    <submittedName>
        <fullName evidence="3">GST1 protein</fullName>
    </submittedName>
</protein>
<dbReference type="OrthoDB" id="411489at2759"/>
<dbReference type="AlphaFoldDB" id="A0A812NH99"/>
<gene>
    <name evidence="3" type="primary">GST1</name>
    <name evidence="3" type="ORF">SNAT2548_LOCUS16127</name>
</gene>
<name>A0A812NH99_9DINO</name>
<sequence length="385" mass="41565">MRRSLALLIIVSTRTVLTSAASRSDACGLSGPRASSGHQLLQHATNRLGVQNSPASYGSPGCPCIGLDRTSGTATSQGESSDSQAYPASVGAHCDAWDNRSCGQAKSTDPFCQAQTPMPWCFVDPCNCNVSSREHPAWQGLTWQGHPVYASAATCGSHSAEGKPSQPSLCKDPGRFLEELMGHANCKCIGIAGLSGNLSVNFSTESPFPADLGSSCQKWDEGRHPDCRGEDPPGWCHRQWCYVDPCSCSIEEPPKVSTYFPKATYGHKPLYYSYESCNSFDTFTFDSRSACVNQESEARCLALGGDPEDPEIRKCAWGGPEIKCLGKELLHVCQISDKTLSDWSWWSFNRGSVGDARTSKVTVGVTATLYLLLAMLFVCVVRGLM</sequence>
<accession>A0A812NH99</accession>
<evidence type="ECO:0000313" key="4">
    <source>
        <dbReference type="Proteomes" id="UP000604046"/>
    </source>
</evidence>
<keyword evidence="1" id="KW-0472">Membrane</keyword>
<feature type="transmembrane region" description="Helical" evidence="1">
    <location>
        <begin position="361"/>
        <end position="381"/>
    </location>
</feature>
<keyword evidence="1" id="KW-1133">Transmembrane helix</keyword>
<proteinExistence type="predicted"/>
<dbReference type="EMBL" id="CAJNDS010002075">
    <property type="protein sequence ID" value="CAE7306956.1"/>
    <property type="molecule type" value="Genomic_DNA"/>
</dbReference>
<keyword evidence="2" id="KW-0732">Signal</keyword>
<evidence type="ECO:0000256" key="1">
    <source>
        <dbReference type="SAM" id="Phobius"/>
    </source>
</evidence>
<keyword evidence="1" id="KW-0812">Transmembrane</keyword>
<evidence type="ECO:0000256" key="2">
    <source>
        <dbReference type="SAM" id="SignalP"/>
    </source>
</evidence>
<feature type="signal peptide" evidence="2">
    <location>
        <begin position="1"/>
        <end position="20"/>
    </location>
</feature>
<organism evidence="3 4">
    <name type="scientific">Symbiodinium natans</name>
    <dbReference type="NCBI Taxonomy" id="878477"/>
    <lineage>
        <taxon>Eukaryota</taxon>
        <taxon>Sar</taxon>
        <taxon>Alveolata</taxon>
        <taxon>Dinophyceae</taxon>
        <taxon>Suessiales</taxon>
        <taxon>Symbiodiniaceae</taxon>
        <taxon>Symbiodinium</taxon>
    </lineage>
</organism>
<feature type="chain" id="PRO_5032919399" evidence="2">
    <location>
        <begin position="21"/>
        <end position="385"/>
    </location>
</feature>
<reference evidence="3" key="1">
    <citation type="submission" date="2021-02" db="EMBL/GenBank/DDBJ databases">
        <authorList>
            <person name="Dougan E. K."/>
            <person name="Rhodes N."/>
            <person name="Thang M."/>
            <person name="Chan C."/>
        </authorList>
    </citation>
    <scope>NUCLEOTIDE SEQUENCE</scope>
</reference>
<comment type="caution">
    <text evidence="3">The sequence shown here is derived from an EMBL/GenBank/DDBJ whole genome shotgun (WGS) entry which is preliminary data.</text>
</comment>